<dbReference type="EMBL" id="PIET01000834">
    <property type="protein sequence ID" value="PLM55015.1"/>
    <property type="molecule type" value="Genomic_DNA"/>
</dbReference>
<name>A0A2J4YW24_9ENTR</name>
<evidence type="ECO:0000313" key="1">
    <source>
        <dbReference type="EMBL" id="PLM55015.1"/>
    </source>
</evidence>
<gene>
    <name evidence="1" type="ORF">CWM85_22845</name>
</gene>
<reference evidence="1 2" key="2">
    <citation type="submission" date="2018-01" db="EMBL/GenBank/DDBJ databases">
        <title>Genomic study of Klebsiella pneumoniae.</title>
        <authorList>
            <person name="Yang Y."/>
            <person name="Bicalho R."/>
        </authorList>
    </citation>
    <scope>NUCLEOTIDE SEQUENCE [LARGE SCALE GENOMIC DNA]</scope>
    <source>
        <strain evidence="1 2">A2</strain>
    </source>
</reference>
<evidence type="ECO:0000313" key="2">
    <source>
        <dbReference type="Proteomes" id="UP000234661"/>
    </source>
</evidence>
<dbReference type="AlphaFoldDB" id="A0A2J4YW24"/>
<proteinExistence type="predicted"/>
<sequence>MSDPVSATTIAAGGLFGASLFGLATGIDYGVVFGAFAGAVFYVATAVNISRIKLVGYFITSFIFGVIGAPLLGSYFSKWTGYSDRPLDALGAVIVAAIAIKLLTFVNSQDLGSLFGILSRLRGGGTSNGNK</sequence>
<comment type="caution">
    <text evidence="1">The sequence shown here is derived from an EMBL/GenBank/DDBJ whole genome shotgun (WGS) entry which is preliminary data.</text>
</comment>
<dbReference type="Pfam" id="PF16931">
    <property type="entry name" value="Phage_holin_8"/>
    <property type="match status" value="1"/>
</dbReference>
<dbReference type="Proteomes" id="UP000234661">
    <property type="component" value="Unassembled WGS sequence"/>
</dbReference>
<dbReference type="RefSeq" id="WP_049106553.1">
    <property type="nucleotide sequence ID" value="NZ_CABGZJ010000025.1"/>
</dbReference>
<dbReference type="InterPro" id="IPR032637">
    <property type="entry name" value="Phage_holin-like"/>
</dbReference>
<protein>
    <submittedName>
        <fullName evidence="1">Uncharacterized protein</fullName>
    </submittedName>
</protein>
<reference evidence="1 2" key="1">
    <citation type="submission" date="2017-11" db="EMBL/GenBank/DDBJ databases">
        <authorList>
            <person name="Han C.G."/>
        </authorList>
    </citation>
    <scope>NUCLEOTIDE SEQUENCE [LARGE SCALE GENOMIC DNA]</scope>
    <source>
        <strain evidence="1 2">A2</strain>
    </source>
</reference>
<organism evidence="1 2">
    <name type="scientific">Klebsiella michiganensis</name>
    <dbReference type="NCBI Taxonomy" id="1134687"/>
    <lineage>
        <taxon>Bacteria</taxon>
        <taxon>Pseudomonadati</taxon>
        <taxon>Pseudomonadota</taxon>
        <taxon>Gammaproteobacteria</taxon>
        <taxon>Enterobacterales</taxon>
        <taxon>Enterobacteriaceae</taxon>
        <taxon>Klebsiella/Raoultella group</taxon>
        <taxon>Klebsiella</taxon>
    </lineage>
</organism>
<accession>A0A2J4YW24</accession>